<dbReference type="GO" id="GO:0006285">
    <property type="term" value="P:base-excision repair, AP site formation"/>
    <property type="evidence" value="ECO:0007669"/>
    <property type="project" value="TreeGrafter"/>
</dbReference>
<accession>A0A7X5ZPR7</accession>
<keyword evidence="1" id="KW-0227">DNA damage</keyword>
<evidence type="ECO:0000256" key="1">
    <source>
        <dbReference type="ARBA" id="ARBA00022763"/>
    </source>
</evidence>
<sequence length="324" mass="35331">MCAVSTDPSVESHIEVKVRGGIDLRDHADFLRHQSPGCRPHEGGEPATLCLGFTVEDTWRPVAARVRQRAPDVVGIDIAAKGIPVTAVAEQVRRILSLEADGDGFAALARRDPVLARLRRLRPGLRPVHFHSPYEAACFAVVCHRLRVGQAAAIVRRIAERHGERVSIGGRALAAFPPPEVLLDADLSVGLSEVKRQRLTVIARAALDGLLNGTYLRSLPPDHAVRELRRLPGIGPFSAEFVVGQGAGHPTLFPRREPRLHARMAQAYGVGDVDELERIARRYGPYSGWAAFVLRSSPSCELYPDVVAGQRKGGYREQTTTVVS</sequence>
<evidence type="ECO:0000256" key="2">
    <source>
        <dbReference type="ARBA" id="ARBA00023204"/>
    </source>
</evidence>
<dbReference type="GO" id="GO:0043916">
    <property type="term" value="F:DNA-7-methylguanine glycosylase activity"/>
    <property type="evidence" value="ECO:0007669"/>
    <property type="project" value="TreeGrafter"/>
</dbReference>
<evidence type="ECO:0000313" key="4">
    <source>
        <dbReference type="Proteomes" id="UP000545493"/>
    </source>
</evidence>
<dbReference type="PANTHER" id="PTHR43003:SF13">
    <property type="entry name" value="DNA-3-METHYLADENINE GLYCOSYLASE 2"/>
    <property type="match status" value="1"/>
</dbReference>
<dbReference type="Gene3D" id="1.10.1670.40">
    <property type="match status" value="1"/>
</dbReference>
<keyword evidence="3" id="KW-0326">Glycosidase</keyword>
<proteinExistence type="predicted"/>
<dbReference type="InterPro" id="IPR011257">
    <property type="entry name" value="DNA_glycosylase"/>
</dbReference>
<dbReference type="GO" id="GO:0032993">
    <property type="term" value="C:protein-DNA complex"/>
    <property type="evidence" value="ECO:0007669"/>
    <property type="project" value="TreeGrafter"/>
</dbReference>
<dbReference type="AlphaFoldDB" id="A0A7X5ZPR7"/>
<dbReference type="GO" id="GO:0032131">
    <property type="term" value="F:alkylated DNA binding"/>
    <property type="evidence" value="ECO:0007669"/>
    <property type="project" value="TreeGrafter"/>
</dbReference>
<dbReference type="InterPro" id="IPR051912">
    <property type="entry name" value="Alkylbase_DNA_Glycosylase/TA"/>
</dbReference>
<dbReference type="GO" id="GO:0005737">
    <property type="term" value="C:cytoplasm"/>
    <property type="evidence" value="ECO:0007669"/>
    <property type="project" value="TreeGrafter"/>
</dbReference>
<organism evidence="3 4">
    <name type="scientific">Saccharomonospora amisosensis</name>
    <dbReference type="NCBI Taxonomy" id="1128677"/>
    <lineage>
        <taxon>Bacteria</taxon>
        <taxon>Bacillati</taxon>
        <taxon>Actinomycetota</taxon>
        <taxon>Actinomycetes</taxon>
        <taxon>Pseudonocardiales</taxon>
        <taxon>Pseudonocardiaceae</taxon>
        <taxon>Saccharomonospora</taxon>
    </lineage>
</organism>
<reference evidence="3 4" key="1">
    <citation type="submission" date="2020-03" db="EMBL/GenBank/DDBJ databases">
        <title>Sequencing the genomes of 1000 actinobacteria strains.</title>
        <authorList>
            <person name="Klenk H.-P."/>
        </authorList>
    </citation>
    <scope>NUCLEOTIDE SEQUENCE [LARGE SCALE GENOMIC DNA]</scope>
    <source>
        <strain evidence="3 4">DSM 45685</strain>
    </source>
</reference>
<dbReference type="RefSeq" id="WP_208415580.1">
    <property type="nucleotide sequence ID" value="NZ_JAAOYM010000001.1"/>
</dbReference>
<keyword evidence="3" id="KW-0378">Hydrolase</keyword>
<dbReference type="GO" id="GO:0008725">
    <property type="term" value="F:DNA-3-methyladenine glycosylase activity"/>
    <property type="evidence" value="ECO:0007669"/>
    <property type="project" value="TreeGrafter"/>
</dbReference>
<keyword evidence="2" id="KW-0234">DNA repair</keyword>
<comment type="caution">
    <text evidence="3">The sequence shown here is derived from an EMBL/GenBank/DDBJ whole genome shotgun (WGS) entry which is preliminary data.</text>
</comment>
<dbReference type="PANTHER" id="PTHR43003">
    <property type="entry name" value="DNA-3-METHYLADENINE GLYCOSYLASE"/>
    <property type="match status" value="1"/>
</dbReference>
<dbReference type="EMBL" id="JAAOYM010000001">
    <property type="protein sequence ID" value="NIJ11063.1"/>
    <property type="molecule type" value="Genomic_DNA"/>
</dbReference>
<dbReference type="GO" id="GO:0006307">
    <property type="term" value="P:DNA alkylation repair"/>
    <property type="evidence" value="ECO:0007669"/>
    <property type="project" value="TreeGrafter"/>
</dbReference>
<dbReference type="EC" id="3.2.2.21" evidence="3"/>
<dbReference type="SUPFAM" id="SSF48150">
    <property type="entry name" value="DNA-glycosylase"/>
    <property type="match status" value="1"/>
</dbReference>
<protein>
    <submittedName>
        <fullName evidence="3">DNA-3-methyladenine glycosylase II</fullName>
        <ecNumber evidence="3">3.2.2.21</ecNumber>
    </submittedName>
</protein>
<name>A0A7X5ZPR7_9PSEU</name>
<keyword evidence="4" id="KW-1185">Reference proteome</keyword>
<dbReference type="Gene3D" id="1.10.340.30">
    <property type="entry name" value="Hypothetical protein, domain 2"/>
    <property type="match status" value="1"/>
</dbReference>
<evidence type="ECO:0000313" key="3">
    <source>
        <dbReference type="EMBL" id="NIJ11063.1"/>
    </source>
</evidence>
<gene>
    <name evidence="3" type="ORF">FHU38_001407</name>
</gene>
<dbReference type="Proteomes" id="UP000545493">
    <property type="component" value="Unassembled WGS sequence"/>
</dbReference>